<reference evidence="1" key="1">
    <citation type="submission" date="2022-10" db="EMBL/GenBank/DDBJ databases">
        <title>The complete genomes of actinobacterial strains from the NBC collection.</title>
        <authorList>
            <person name="Joergensen T.S."/>
            <person name="Alvarez Arevalo M."/>
            <person name="Sterndorff E.B."/>
            <person name="Faurdal D."/>
            <person name="Vuksanovic O."/>
            <person name="Mourched A.-S."/>
            <person name="Charusanti P."/>
            <person name="Shaw S."/>
            <person name="Blin K."/>
            <person name="Weber T."/>
        </authorList>
    </citation>
    <scope>NUCLEOTIDE SEQUENCE</scope>
    <source>
        <strain evidence="1">NBC_00003</strain>
    </source>
</reference>
<name>A0AAU2V4E2_9ACTN</name>
<evidence type="ECO:0008006" key="2">
    <source>
        <dbReference type="Google" id="ProtNLM"/>
    </source>
</evidence>
<organism evidence="1">
    <name type="scientific">Streptomyces sp. NBC_00003</name>
    <dbReference type="NCBI Taxonomy" id="2903608"/>
    <lineage>
        <taxon>Bacteria</taxon>
        <taxon>Bacillati</taxon>
        <taxon>Actinomycetota</taxon>
        <taxon>Actinomycetes</taxon>
        <taxon>Kitasatosporales</taxon>
        <taxon>Streptomycetaceae</taxon>
        <taxon>Streptomyces</taxon>
    </lineage>
</organism>
<sequence>MSVSQAVVYDESALLALGAGNRLASQFVSNTEHAVTRHVYVPALCLAAADAQREGVAEHLGALEAADIVALDFAGASTVGQLVRNGLDWRIAHAVHLARPSAEWPDGCPVLTQEPELYKDTALVRTIRLPSQ</sequence>
<proteinExistence type="predicted"/>
<dbReference type="EMBL" id="CP108318">
    <property type="protein sequence ID" value="WTW61906.1"/>
    <property type="molecule type" value="Genomic_DNA"/>
</dbReference>
<protein>
    <recommendedName>
        <fullName evidence="2">VapC45 PIN like domain-containing protein</fullName>
    </recommendedName>
</protein>
<dbReference type="AlphaFoldDB" id="A0AAU2V4E2"/>
<evidence type="ECO:0000313" key="1">
    <source>
        <dbReference type="EMBL" id="WTW61906.1"/>
    </source>
</evidence>
<gene>
    <name evidence="1" type="ORF">OG549_15255</name>
</gene>
<accession>A0AAU2V4E2</accession>